<dbReference type="AlphaFoldDB" id="A0A6C0AJT7"/>
<evidence type="ECO:0000313" key="1">
    <source>
        <dbReference type="EMBL" id="QHS79992.1"/>
    </source>
</evidence>
<dbReference type="EMBL" id="MN740665">
    <property type="protein sequence ID" value="QHS79992.1"/>
    <property type="molecule type" value="Genomic_DNA"/>
</dbReference>
<organism evidence="1">
    <name type="scientific">viral metagenome</name>
    <dbReference type="NCBI Taxonomy" id="1070528"/>
    <lineage>
        <taxon>unclassified sequences</taxon>
        <taxon>metagenomes</taxon>
        <taxon>organismal metagenomes</taxon>
    </lineage>
</organism>
<protein>
    <submittedName>
        <fullName evidence="1">Uncharacterized protein</fullName>
    </submittedName>
</protein>
<name>A0A6C0AJT7_9ZZZZ</name>
<proteinExistence type="predicted"/>
<accession>A0A6C0AJT7</accession>
<reference evidence="1" key="1">
    <citation type="journal article" date="2020" name="Nature">
        <title>Giant virus diversity and host interactions through global metagenomics.</title>
        <authorList>
            <person name="Schulz F."/>
            <person name="Roux S."/>
            <person name="Paez-Espino D."/>
            <person name="Jungbluth S."/>
            <person name="Walsh D.A."/>
            <person name="Denef V.J."/>
            <person name="McMahon K.D."/>
            <person name="Konstantinidis K.T."/>
            <person name="Eloe-Fadrosh E.A."/>
            <person name="Kyrpides N.C."/>
            <person name="Woyke T."/>
        </authorList>
    </citation>
    <scope>NUCLEOTIDE SEQUENCE</scope>
    <source>
        <strain evidence="1">GVMAG-S-1035375-24</strain>
    </source>
</reference>
<sequence length="112" mass="11981">MAKLPMKWLLIGLLVLIVAGFVSFQAPGVQCPGSMIYCPNVGCVSGPEKCTPGYTGGPSAVFSKTWEKEQFVNGKDVYPETPKFKIGTDPVISACSNNTHARDGRCPEFIGP</sequence>